<proteinExistence type="predicted"/>
<dbReference type="InterPro" id="IPR025648">
    <property type="entry name" value="DUF4358"/>
</dbReference>
<dbReference type="EMBL" id="CP039126">
    <property type="protein sequence ID" value="QMW78846.1"/>
    <property type="molecule type" value="Genomic_DNA"/>
</dbReference>
<accession>A0A7G5MW53</accession>
<protein>
    <submittedName>
        <fullName evidence="1">DUF4358 domain-containing protein</fullName>
    </submittedName>
</protein>
<reference evidence="1 2" key="1">
    <citation type="submission" date="2019-04" db="EMBL/GenBank/DDBJ databases">
        <authorList>
            <person name="Schori C."/>
            <person name="Ahrens C."/>
        </authorList>
    </citation>
    <scope>NUCLEOTIDE SEQUENCE [LARGE SCALE GENOMIC DNA]</scope>
    <source>
        <strain evidence="1 2">DSM 2950</strain>
    </source>
</reference>
<evidence type="ECO:0000313" key="1">
    <source>
        <dbReference type="EMBL" id="QMW78846.1"/>
    </source>
</evidence>
<sequence>MSQTASMWLRVIIRHGCPIWRIRQDYKRMKIRWVKAGTLVFLTVYLGFLCTRGWARDIPIDKIASELERDETITSMEKCGARELSRFYGLETGDLEGYFFYKAESPMSVDEFLVVKAESPQGAEEILDSAEKHLEEQKKSFEGYGVSQTKLFSEAAVEIRGNYVLYASGNYAQQWRKEFLDLIK</sequence>
<gene>
    <name evidence="1" type="ORF">E5259_15320</name>
</gene>
<name>A0A7G5MW53_9FIRM</name>
<dbReference type="Proteomes" id="UP000515789">
    <property type="component" value="Chromosome"/>
</dbReference>
<evidence type="ECO:0000313" key="2">
    <source>
        <dbReference type="Proteomes" id="UP000515789"/>
    </source>
</evidence>
<organism evidence="1 2">
    <name type="scientific">Blautia producta</name>
    <dbReference type="NCBI Taxonomy" id="33035"/>
    <lineage>
        <taxon>Bacteria</taxon>
        <taxon>Bacillati</taxon>
        <taxon>Bacillota</taxon>
        <taxon>Clostridia</taxon>
        <taxon>Lachnospirales</taxon>
        <taxon>Lachnospiraceae</taxon>
        <taxon>Blautia</taxon>
    </lineage>
</organism>
<dbReference type="Pfam" id="PF14270">
    <property type="entry name" value="DUF4358"/>
    <property type="match status" value="1"/>
</dbReference>
<dbReference type="AlphaFoldDB" id="A0A7G5MW53"/>